<dbReference type="AlphaFoldDB" id="D3G087"/>
<feature type="coiled-coil region" evidence="1">
    <location>
        <begin position="182"/>
        <end position="236"/>
    </location>
</feature>
<proteinExistence type="predicted"/>
<evidence type="ECO:0000313" key="3">
    <source>
        <dbReference type="Proteomes" id="UP000001544"/>
    </source>
</evidence>
<protein>
    <submittedName>
        <fullName evidence="2">Type I restriction enzyme r protein n terminus (Hsdr_n)</fullName>
    </submittedName>
</protein>
<keyword evidence="3" id="KW-1185">Reference proteome</keyword>
<organism evidence="2 3">
    <name type="scientific">Alkalihalophilus pseudofirmus (strain ATCC BAA-2126 / JCM 17055 / OF4)</name>
    <name type="common">Bacillus pseudofirmus</name>
    <dbReference type="NCBI Taxonomy" id="398511"/>
    <lineage>
        <taxon>Bacteria</taxon>
        <taxon>Bacillati</taxon>
        <taxon>Bacillota</taxon>
        <taxon>Bacilli</taxon>
        <taxon>Bacillales</taxon>
        <taxon>Bacillaceae</taxon>
        <taxon>Alkalihalophilus</taxon>
    </lineage>
</organism>
<dbReference type="EMBL" id="CP001878">
    <property type="protein sequence ID" value="ADC49362.1"/>
    <property type="molecule type" value="Genomic_DNA"/>
</dbReference>
<dbReference type="Gene3D" id="3.90.1570.30">
    <property type="match status" value="1"/>
</dbReference>
<keyword evidence="1" id="KW-0175">Coiled coil</keyword>
<sequence>MKLNKLDELFLTNWINLNFEEWNESDVREEFIAPLLKILGYSKGTVNDIIREKSLRLSKPFHRIGRKNVSIDYIPSLRLKSFWIIEAKPGKAKEMGYGDLLQAHLYAIHPEVKAPFIVLCNGWEIRVYDAYHVDSWDDAIFICRQEDCFDSFAELKGILSADSMLDYQRKRILHTVKDTFAVEIDENKLAAFKNDVNRLVDESYPLVRENVRQLRISTWRKEEEKERKELEKLDLKLLFVRMDIPTYAYLTPSKEFLRRVKNGSQKEREHLIDHLLMNYRSRPHAIFRVQCCYILLSLLKDDIEVKPSTYVKSIKSAFEEVVLGNLTYFSHNPLSHALCHLDNTSLRLAKKLSLRFAMDKLVKNTDEYNQTLTTEDRVIHKQTVARMMVRFIGLLGENLWREFCSLSSANEVWDGIWSLEIIEKVIETFPSKSYPDGDSDLLFFDSYGRGFDMLFMGTWDVIHGSEELLIKKEVSEEIINYAGMDREEALSSIPPSEVCPKDHMLDESIVKDLMNKYAIRF</sequence>
<dbReference type="Proteomes" id="UP000001544">
    <property type="component" value="Chromosome"/>
</dbReference>
<dbReference type="HOGENOM" id="CLU_522407_0_0_9"/>
<name>D3G087_ALKPO</name>
<dbReference type="KEGG" id="bpf:BpOF4_06520"/>
<reference evidence="2 3" key="1">
    <citation type="journal article" date="2011" name="Environ. Microbiol.">
        <title>Genome of alkaliphilic Bacillus pseudofirmus OF4 reveals adaptations that support the ability to grow in an external pH range from 7.5 to 11.4.</title>
        <authorList>
            <person name="Janto B."/>
            <person name="Ahmed A."/>
            <person name="Ito M."/>
            <person name="Liu J."/>
            <person name="Hicks D.B."/>
            <person name="Pagni S."/>
            <person name="Fackelmayer O.J."/>
            <person name="Smith T.A."/>
            <person name="Earl J."/>
            <person name="Elbourne L.D."/>
            <person name="Hassan K."/>
            <person name="Paulsen I.T."/>
            <person name="Kolsto A.B."/>
            <person name="Tourasse N.J."/>
            <person name="Ehrlich G.D."/>
            <person name="Boissy R."/>
            <person name="Ivey D.M."/>
            <person name="Li G."/>
            <person name="Xue Y."/>
            <person name="Ma Y."/>
            <person name="Hu F.Z."/>
            <person name="Krulwich T.A."/>
        </authorList>
    </citation>
    <scope>NUCLEOTIDE SEQUENCE [LARGE SCALE GENOMIC DNA]</scope>
    <source>
        <strain evidence="3">ATCC BAA-2126 / JCM 17055 / OF4</strain>
    </source>
</reference>
<dbReference type="eggNOG" id="COG2810">
    <property type="taxonomic scope" value="Bacteria"/>
</dbReference>
<evidence type="ECO:0000313" key="2">
    <source>
        <dbReference type="EMBL" id="ADC49362.1"/>
    </source>
</evidence>
<accession>D3G087</accession>
<gene>
    <name evidence="2" type="ordered locus">BpOF4_06520</name>
</gene>
<evidence type="ECO:0000256" key="1">
    <source>
        <dbReference type="SAM" id="Coils"/>
    </source>
</evidence>